<evidence type="ECO:0000256" key="4">
    <source>
        <dbReference type="ARBA" id="ARBA00022677"/>
    </source>
</evidence>
<dbReference type="InterPro" id="IPR029058">
    <property type="entry name" value="AB_hydrolase_fold"/>
</dbReference>
<comment type="subcellular location">
    <subcellularLocation>
        <location evidence="1">Lipid droplet</location>
    </subcellularLocation>
</comment>
<keyword evidence="9" id="KW-1133">Transmembrane helix</keyword>
<evidence type="ECO:0000256" key="2">
    <source>
        <dbReference type="ARBA" id="ARBA00008300"/>
    </source>
</evidence>
<organism evidence="10">
    <name type="scientific">Cacopsylla melanoneura</name>
    <dbReference type="NCBI Taxonomy" id="428564"/>
    <lineage>
        <taxon>Eukaryota</taxon>
        <taxon>Metazoa</taxon>
        <taxon>Ecdysozoa</taxon>
        <taxon>Arthropoda</taxon>
        <taxon>Hexapoda</taxon>
        <taxon>Insecta</taxon>
        <taxon>Pterygota</taxon>
        <taxon>Neoptera</taxon>
        <taxon>Paraneoptera</taxon>
        <taxon>Hemiptera</taxon>
        <taxon>Sternorrhyncha</taxon>
        <taxon>Psylloidea</taxon>
        <taxon>Psyllidae</taxon>
        <taxon>Psyllinae</taxon>
        <taxon>Cacopsylla</taxon>
    </lineage>
</organism>
<sequence>MSFKDHWIEVNRVPTRIRTWGKHLGQDLSEVDCLFLCVAGNPGVTGYYVPFLDTLHSRTEGVPVWMLSHAGHEFPPSDQDPSLSMPKLSNKTNHCLFNLQGQIQHKIDFIRSHIPSHITIYLIGHSVGSKIIMDLVKQAPDISSRTGGCYLLFPTLERIRNTPAADFVVPLLTYLGPVLLFLASIFRLFPRPMQRFLVSTTLMIQHFKSADPHCVDATVDLINPNVLRHVIFLALDEMEMIKELDVETLIAHASKVRIYFGSKDDWCPPSHCWNLKDKCPNVRAQVCKEDIKHAFVLHSSQSMAEKLAAWFEEDRKETE</sequence>
<dbReference type="AlphaFoldDB" id="A0A8D8M2D1"/>
<evidence type="ECO:0000256" key="7">
    <source>
        <dbReference type="ARBA" id="ARBA00039150"/>
    </source>
</evidence>
<evidence type="ECO:0000256" key="8">
    <source>
        <dbReference type="ARBA" id="ARBA00049527"/>
    </source>
</evidence>
<comment type="catalytic activity">
    <reaction evidence="8">
        <text>a cholesterol ester + H2O = cholesterol + a fatty acid + H(+)</text>
        <dbReference type="Rhea" id="RHEA:36403"/>
        <dbReference type="ChEBI" id="CHEBI:15377"/>
        <dbReference type="ChEBI" id="CHEBI:15378"/>
        <dbReference type="ChEBI" id="CHEBI:16113"/>
        <dbReference type="ChEBI" id="CHEBI:17002"/>
        <dbReference type="ChEBI" id="CHEBI:28868"/>
        <dbReference type="EC" id="3.1.1.13"/>
    </reaction>
    <physiologicalReaction direction="left-to-right" evidence="8">
        <dbReference type="Rhea" id="RHEA:36404"/>
    </physiologicalReaction>
</comment>
<proteinExistence type="inferred from homology"/>
<dbReference type="SUPFAM" id="SSF53474">
    <property type="entry name" value="alpha/beta-Hydrolases"/>
    <property type="match status" value="1"/>
</dbReference>
<evidence type="ECO:0000256" key="3">
    <source>
        <dbReference type="ARBA" id="ARBA00019242"/>
    </source>
</evidence>
<dbReference type="EC" id="3.1.1.13" evidence="7"/>
<dbReference type="PANTHER" id="PTHR13390:SF0">
    <property type="entry name" value="LIPID DROPLET-ASSOCIATED HYDROLASE"/>
    <property type="match status" value="1"/>
</dbReference>
<dbReference type="EMBL" id="HBUF01048937">
    <property type="protein sequence ID" value="CAG6620954.1"/>
    <property type="molecule type" value="Transcribed_RNA"/>
</dbReference>
<evidence type="ECO:0000256" key="1">
    <source>
        <dbReference type="ARBA" id="ARBA00004502"/>
    </source>
</evidence>
<dbReference type="InterPro" id="IPR019363">
    <property type="entry name" value="LDAH"/>
</dbReference>
<evidence type="ECO:0000256" key="6">
    <source>
        <dbReference type="ARBA" id="ARBA00031924"/>
    </source>
</evidence>
<keyword evidence="9" id="KW-0812">Transmembrane</keyword>
<comment type="similarity">
    <text evidence="2">Belongs to the AB hydrolase superfamily. LDAH family.</text>
</comment>
<reference evidence="10" key="1">
    <citation type="submission" date="2021-05" db="EMBL/GenBank/DDBJ databases">
        <authorList>
            <person name="Alioto T."/>
            <person name="Alioto T."/>
            <person name="Gomez Garrido J."/>
        </authorList>
    </citation>
    <scope>NUCLEOTIDE SEQUENCE</scope>
</reference>
<dbReference type="EMBL" id="HBUF01048935">
    <property type="protein sequence ID" value="CAG6620952.1"/>
    <property type="molecule type" value="Transcribed_RNA"/>
</dbReference>
<dbReference type="GO" id="GO:0019915">
    <property type="term" value="P:lipid storage"/>
    <property type="evidence" value="ECO:0007669"/>
    <property type="project" value="InterPro"/>
</dbReference>
<dbReference type="Gene3D" id="3.40.50.1820">
    <property type="entry name" value="alpha/beta hydrolase"/>
    <property type="match status" value="1"/>
</dbReference>
<keyword evidence="4" id="KW-0551">Lipid droplet</keyword>
<accession>A0A8D8M2D1</accession>
<dbReference type="GO" id="GO:0005811">
    <property type="term" value="C:lipid droplet"/>
    <property type="evidence" value="ECO:0007669"/>
    <property type="project" value="UniProtKB-SubCell"/>
</dbReference>
<protein>
    <recommendedName>
        <fullName evidence="3">Lipid droplet-associated hydrolase</fullName>
        <ecNumber evidence="7">3.1.1.13</ecNumber>
    </recommendedName>
    <alternativeName>
        <fullName evidence="6">Lipid droplet-associated serine hydrolase</fullName>
    </alternativeName>
</protein>
<evidence type="ECO:0000256" key="5">
    <source>
        <dbReference type="ARBA" id="ARBA00022801"/>
    </source>
</evidence>
<name>A0A8D8M2D1_9HEMI</name>
<dbReference type="GO" id="GO:0004771">
    <property type="term" value="F:sterol ester esterase activity"/>
    <property type="evidence" value="ECO:0007669"/>
    <property type="project" value="UniProtKB-EC"/>
</dbReference>
<keyword evidence="9" id="KW-0472">Membrane</keyword>
<dbReference type="PANTHER" id="PTHR13390">
    <property type="entry name" value="LIPASE"/>
    <property type="match status" value="1"/>
</dbReference>
<feature type="transmembrane region" description="Helical" evidence="9">
    <location>
        <begin position="167"/>
        <end position="189"/>
    </location>
</feature>
<keyword evidence="5 10" id="KW-0378">Hydrolase</keyword>
<dbReference type="Pfam" id="PF10230">
    <property type="entry name" value="LIDHydrolase"/>
    <property type="match status" value="1"/>
</dbReference>
<evidence type="ECO:0000313" key="10">
    <source>
        <dbReference type="EMBL" id="CAG6620954.1"/>
    </source>
</evidence>
<evidence type="ECO:0000256" key="9">
    <source>
        <dbReference type="SAM" id="Phobius"/>
    </source>
</evidence>